<dbReference type="AlphaFoldDB" id="M1CGJ3"/>
<keyword evidence="2" id="KW-1185">Reference proteome</keyword>
<name>M1CGJ3_SOLTU</name>
<gene>
    <name evidence="1" type="primary">LOC102595758</name>
</gene>
<protein>
    <submittedName>
        <fullName evidence="1">Uncharacterized protein</fullName>
    </submittedName>
</protein>
<evidence type="ECO:0000313" key="2">
    <source>
        <dbReference type="Proteomes" id="UP000011115"/>
    </source>
</evidence>
<dbReference type="HOGENOM" id="CLU_2531852_0_0_1"/>
<reference evidence="1" key="2">
    <citation type="submission" date="2015-06" db="UniProtKB">
        <authorList>
            <consortium name="EnsemblPlants"/>
        </authorList>
    </citation>
    <scope>IDENTIFICATION</scope>
    <source>
        <strain evidence="1">DM1-3 516 R44</strain>
    </source>
</reference>
<dbReference type="OrthoDB" id="419333at2759"/>
<reference evidence="2" key="1">
    <citation type="journal article" date="2011" name="Nature">
        <title>Genome sequence and analysis of the tuber crop potato.</title>
        <authorList>
            <consortium name="The Potato Genome Sequencing Consortium"/>
        </authorList>
    </citation>
    <scope>NUCLEOTIDE SEQUENCE [LARGE SCALE GENOMIC DNA]</scope>
    <source>
        <strain evidence="2">cv. DM1-3 516 R44</strain>
    </source>
</reference>
<dbReference type="Gramene" id="PGSC0003DMT400067011">
    <property type="protein sequence ID" value="PGSC0003DMT400067011"/>
    <property type="gene ID" value="PGSC0003DMG402026045"/>
</dbReference>
<evidence type="ECO:0000313" key="1">
    <source>
        <dbReference type="EnsemblPlants" id="PGSC0003DMT400067011"/>
    </source>
</evidence>
<accession>M1CGJ3</accession>
<organism evidence="1 2">
    <name type="scientific">Solanum tuberosum</name>
    <name type="common">Potato</name>
    <dbReference type="NCBI Taxonomy" id="4113"/>
    <lineage>
        <taxon>Eukaryota</taxon>
        <taxon>Viridiplantae</taxon>
        <taxon>Streptophyta</taxon>
        <taxon>Embryophyta</taxon>
        <taxon>Tracheophyta</taxon>
        <taxon>Spermatophyta</taxon>
        <taxon>Magnoliopsida</taxon>
        <taxon>eudicotyledons</taxon>
        <taxon>Gunneridae</taxon>
        <taxon>Pentapetalae</taxon>
        <taxon>asterids</taxon>
        <taxon>lamiids</taxon>
        <taxon>Solanales</taxon>
        <taxon>Solanaceae</taxon>
        <taxon>Solanoideae</taxon>
        <taxon>Solaneae</taxon>
        <taxon>Solanum</taxon>
    </lineage>
</organism>
<dbReference type="EnsemblPlants" id="PGSC0003DMT400067011">
    <property type="protein sequence ID" value="PGSC0003DMT400067011"/>
    <property type="gene ID" value="PGSC0003DMG402026045"/>
</dbReference>
<sequence length="84" mass="9547">MSFIKFLIASSKEPLEFGFSFMELLDNGVIVTGFGSGRRKMSFFGFSKKQLGRIWGNCIYVKDCILVISSLISRYTLKSSSIWM</sequence>
<proteinExistence type="predicted"/>
<dbReference type="Proteomes" id="UP000011115">
    <property type="component" value="Unassembled WGS sequence"/>
</dbReference>